<keyword evidence="2" id="KW-1185">Reference proteome</keyword>
<dbReference type="Pfam" id="PF08589">
    <property type="entry name" value="ATG43"/>
    <property type="match status" value="1"/>
</dbReference>
<dbReference type="PANTHER" id="PTHR38699:SF1">
    <property type="entry name" value="MITOPHAGY RECEPTOR ATG43"/>
    <property type="match status" value="1"/>
</dbReference>
<gene>
    <name evidence="1" type="ORF">BCR37DRAFT_390903</name>
</gene>
<dbReference type="GO" id="GO:0140580">
    <property type="term" value="F:mitochondrion autophagosome adaptor activity"/>
    <property type="evidence" value="ECO:0007669"/>
    <property type="project" value="InterPro"/>
</dbReference>
<dbReference type="PANTHER" id="PTHR38699">
    <property type="entry name" value="CHROMOSOME 1, WHOLE GENOME SHOTGUN SEQUENCE"/>
    <property type="match status" value="1"/>
</dbReference>
<dbReference type="STRING" id="56484.A0A1Y2FRA0"/>
<organism evidence="1 2">
    <name type="scientific">Protomyces lactucae-debilis</name>
    <dbReference type="NCBI Taxonomy" id="2754530"/>
    <lineage>
        <taxon>Eukaryota</taxon>
        <taxon>Fungi</taxon>
        <taxon>Dikarya</taxon>
        <taxon>Ascomycota</taxon>
        <taxon>Taphrinomycotina</taxon>
        <taxon>Taphrinomycetes</taxon>
        <taxon>Taphrinales</taxon>
        <taxon>Protomycetaceae</taxon>
        <taxon>Protomyces</taxon>
    </lineage>
</organism>
<dbReference type="AlphaFoldDB" id="A0A1Y2FRA0"/>
<comment type="caution">
    <text evidence="1">The sequence shown here is derived from an EMBL/GenBank/DDBJ whole genome shotgun (WGS) entry which is preliminary data.</text>
</comment>
<name>A0A1Y2FRA0_PROLT</name>
<dbReference type="RefSeq" id="XP_040727289.1">
    <property type="nucleotide sequence ID" value="XM_040870929.1"/>
</dbReference>
<dbReference type="GeneID" id="63787528"/>
<protein>
    <recommendedName>
        <fullName evidence="3">DUF1770-domain-containing protein</fullName>
    </recommendedName>
</protein>
<evidence type="ECO:0000313" key="1">
    <source>
        <dbReference type="EMBL" id="ORY86107.1"/>
    </source>
</evidence>
<evidence type="ECO:0008006" key="3">
    <source>
        <dbReference type="Google" id="ProtNLM"/>
    </source>
</evidence>
<dbReference type="Proteomes" id="UP000193685">
    <property type="component" value="Unassembled WGS sequence"/>
</dbReference>
<dbReference type="InterPro" id="IPR013898">
    <property type="entry name" value="Atg43"/>
</dbReference>
<dbReference type="OMA" id="HHENTLE"/>
<dbReference type="EMBL" id="MCFI01000003">
    <property type="protein sequence ID" value="ORY86107.1"/>
    <property type="molecule type" value="Genomic_DNA"/>
</dbReference>
<sequence length="158" mass="17385">MASETTAEGLVGSLLETLAQDTHIESNPQIQPDTSADKAPIKVYSGDIEGLDDDDLAQLPDEVQPGARPPKPVLFNGTPIPDLRFEQTYLTALNRTDWSHWSVFRVTLVDFLLWPMLQGAVWALALNGFRYLRTSSNSQGKAFGLVIKDFLNIGGILD</sequence>
<dbReference type="GO" id="GO:0000423">
    <property type="term" value="P:mitophagy"/>
    <property type="evidence" value="ECO:0007669"/>
    <property type="project" value="InterPro"/>
</dbReference>
<reference evidence="1 2" key="1">
    <citation type="submission" date="2016-07" db="EMBL/GenBank/DDBJ databases">
        <title>Pervasive Adenine N6-methylation of Active Genes in Fungi.</title>
        <authorList>
            <consortium name="DOE Joint Genome Institute"/>
            <person name="Mondo S.J."/>
            <person name="Dannebaum R.O."/>
            <person name="Kuo R.C."/>
            <person name="Labutti K."/>
            <person name="Haridas S."/>
            <person name="Kuo A."/>
            <person name="Salamov A."/>
            <person name="Ahrendt S.R."/>
            <person name="Lipzen A."/>
            <person name="Sullivan W."/>
            <person name="Andreopoulos W.B."/>
            <person name="Clum A."/>
            <person name="Lindquist E."/>
            <person name="Daum C."/>
            <person name="Ramamoorthy G.K."/>
            <person name="Gryganskyi A."/>
            <person name="Culley D."/>
            <person name="Magnuson J.K."/>
            <person name="James T.Y."/>
            <person name="O'Malley M.A."/>
            <person name="Stajich J.E."/>
            <person name="Spatafora J.W."/>
            <person name="Visel A."/>
            <person name="Grigoriev I.V."/>
        </authorList>
    </citation>
    <scope>NUCLEOTIDE SEQUENCE [LARGE SCALE GENOMIC DNA]</scope>
    <source>
        <strain evidence="1 2">12-1054</strain>
    </source>
</reference>
<proteinExistence type="predicted"/>
<dbReference type="OrthoDB" id="2430343at2759"/>
<accession>A0A1Y2FRA0</accession>
<evidence type="ECO:0000313" key="2">
    <source>
        <dbReference type="Proteomes" id="UP000193685"/>
    </source>
</evidence>